<dbReference type="AlphaFoldDB" id="A0A4Z2DKD0"/>
<sequence length="153" mass="16806">MPSVQFDKYSSDSQQKTDSNDLYSCFNHPNNQPQPSPPPPSTSHLVLIFKESSDDGEGTCVNSYGGHPPISSTSSYADSTGQDDVHQQPFNIDRKNLLSGNQTKSDLISELLSVSCTSSSSSSTKHDNSYRKKPFHDYLIHKQAKQQELVAGP</sequence>
<evidence type="ECO:0000313" key="3">
    <source>
        <dbReference type="Proteomes" id="UP000311919"/>
    </source>
</evidence>
<feature type="compositionally biased region" description="Polar residues" evidence="1">
    <location>
        <begin position="11"/>
        <end position="22"/>
    </location>
</feature>
<dbReference type="EMBL" id="SKCS01000105">
    <property type="protein sequence ID" value="TNN16828.1"/>
    <property type="molecule type" value="Genomic_DNA"/>
</dbReference>
<feature type="compositionally biased region" description="Pro residues" evidence="1">
    <location>
        <begin position="32"/>
        <end position="41"/>
    </location>
</feature>
<proteinExistence type="predicted"/>
<organism evidence="2 3">
    <name type="scientific">Schistosoma japonicum</name>
    <name type="common">Blood fluke</name>
    <dbReference type="NCBI Taxonomy" id="6182"/>
    <lineage>
        <taxon>Eukaryota</taxon>
        <taxon>Metazoa</taxon>
        <taxon>Spiralia</taxon>
        <taxon>Lophotrochozoa</taxon>
        <taxon>Platyhelminthes</taxon>
        <taxon>Trematoda</taxon>
        <taxon>Digenea</taxon>
        <taxon>Strigeidida</taxon>
        <taxon>Schistosomatoidea</taxon>
        <taxon>Schistosomatidae</taxon>
        <taxon>Schistosoma</taxon>
    </lineage>
</organism>
<accession>A0A4Z2DKD0</accession>
<feature type="compositionally biased region" description="Polar residues" evidence="1">
    <location>
        <begin position="70"/>
        <end position="82"/>
    </location>
</feature>
<keyword evidence="3" id="KW-1185">Reference proteome</keyword>
<gene>
    <name evidence="2" type="ORF">EWB00_000163</name>
</gene>
<evidence type="ECO:0000313" key="2">
    <source>
        <dbReference type="EMBL" id="TNN16828.1"/>
    </source>
</evidence>
<comment type="caution">
    <text evidence="2">The sequence shown here is derived from an EMBL/GenBank/DDBJ whole genome shotgun (WGS) entry which is preliminary data.</text>
</comment>
<feature type="compositionally biased region" description="Basic and acidic residues" evidence="1">
    <location>
        <begin position="124"/>
        <end position="137"/>
    </location>
</feature>
<name>A0A4Z2DKD0_SCHJA</name>
<protein>
    <submittedName>
        <fullName evidence="2">Uncharacterized protein</fullName>
    </submittedName>
</protein>
<feature type="region of interest" description="Disordered" evidence="1">
    <location>
        <begin position="1"/>
        <end position="98"/>
    </location>
</feature>
<feature type="region of interest" description="Disordered" evidence="1">
    <location>
        <begin position="115"/>
        <end position="137"/>
    </location>
</feature>
<dbReference type="Proteomes" id="UP000311919">
    <property type="component" value="Unassembled WGS sequence"/>
</dbReference>
<evidence type="ECO:0000256" key="1">
    <source>
        <dbReference type="SAM" id="MobiDB-lite"/>
    </source>
</evidence>
<reference evidence="2 3" key="1">
    <citation type="submission" date="2019-03" db="EMBL/GenBank/DDBJ databases">
        <title>An improved genome assembly of the fluke Schistosoma japonicum.</title>
        <authorList>
            <person name="Hu W."/>
            <person name="Luo F."/>
            <person name="Yin M."/>
            <person name="Mo X."/>
            <person name="Sun C."/>
            <person name="Wu Q."/>
            <person name="Zhu B."/>
            <person name="Xiang M."/>
            <person name="Wang J."/>
            <person name="Wang Y."/>
            <person name="Zhang T."/>
            <person name="Xu B."/>
            <person name="Zheng H."/>
            <person name="Feng Z."/>
        </authorList>
    </citation>
    <scope>NUCLEOTIDE SEQUENCE [LARGE SCALE GENOMIC DNA]</scope>
    <source>
        <strain evidence="2">HuSjv2</strain>
        <tissue evidence="2">Worms</tissue>
    </source>
</reference>